<evidence type="ECO:0000313" key="3">
    <source>
        <dbReference type="Proteomes" id="UP000291116"/>
    </source>
</evidence>
<reference evidence="2 3" key="1">
    <citation type="submission" date="2019-01" db="EMBL/GenBank/DDBJ databases">
        <authorList>
            <person name="Ferrante I. M."/>
        </authorList>
    </citation>
    <scope>NUCLEOTIDE SEQUENCE [LARGE SCALE GENOMIC DNA]</scope>
    <source>
        <strain evidence="2 3">B856</strain>
    </source>
</reference>
<feature type="compositionally biased region" description="Polar residues" evidence="1">
    <location>
        <begin position="1"/>
        <end position="11"/>
    </location>
</feature>
<protein>
    <submittedName>
        <fullName evidence="2">Uncharacterized protein</fullName>
    </submittedName>
</protein>
<dbReference type="Proteomes" id="UP000291116">
    <property type="component" value="Unassembled WGS sequence"/>
</dbReference>
<evidence type="ECO:0000256" key="1">
    <source>
        <dbReference type="SAM" id="MobiDB-lite"/>
    </source>
</evidence>
<dbReference type="OrthoDB" id="47614at2759"/>
<sequence length="196" mass="21062">MPGQRAVSSAPSAKRRLDFGDDEKDTQRVHSVQPVGSTSLESSVQTNLVAGTPQKKKRRTDSGIAGYFSSPPPATTTAVVTPEKDSLDGETEDDAHVPRYIHKNLGYKRRGDAVLDPSVEAAFALVEEHCGIPPGFENDRKYGPLSGTCFEQRLLDAYDKGMVRPKIGPGGNTTGIEICTHCASLGHGRDECPVLI</sequence>
<proteinExistence type="predicted"/>
<evidence type="ECO:0000313" key="2">
    <source>
        <dbReference type="EMBL" id="VEU37524.1"/>
    </source>
</evidence>
<feature type="compositionally biased region" description="Polar residues" evidence="1">
    <location>
        <begin position="34"/>
        <end position="49"/>
    </location>
</feature>
<name>A0A448Z666_9STRA</name>
<organism evidence="2 3">
    <name type="scientific">Pseudo-nitzschia multistriata</name>
    <dbReference type="NCBI Taxonomy" id="183589"/>
    <lineage>
        <taxon>Eukaryota</taxon>
        <taxon>Sar</taxon>
        <taxon>Stramenopiles</taxon>
        <taxon>Ochrophyta</taxon>
        <taxon>Bacillariophyta</taxon>
        <taxon>Bacillariophyceae</taxon>
        <taxon>Bacillariophycidae</taxon>
        <taxon>Bacillariales</taxon>
        <taxon>Bacillariaceae</taxon>
        <taxon>Pseudo-nitzschia</taxon>
    </lineage>
</organism>
<dbReference type="EMBL" id="CAACVS010000129">
    <property type="protein sequence ID" value="VEU37524.1"/>
    <property type="molecule type" value="Genomic_DNA"/>
</dbReference>
<gene>
    <name evidence="2" type="ORF">PSNMU_V1.4_AUG-EV-PASAV3_0043240</name>
</gene>
<accession>A0A448Z666</accession>
<dbReference type="AlphaFoldDB" id="A0A448Z666"/>
<feature type="region of interest" description="Disordered" evidence="1">
    <location>
        <begin position="1"/>
        <end position="91"/>
    </location>
</feature>
<keyword evidence="3" id="KW-1185">Reference proteome</keyword>